<evidence type="ECO:0000313" key="1">
    <source>
        <dbReference type="EMBL" id="PKG28616.1"/>
    </source>
</evidence>
<gene>
    <name evidence="1" type="ORF">CWS20_12790</name>
</gene>
<protein>
    <submittedName>
        <fullName evidence="1">DUF2515 domain-containing protein</fullName>
    </submittedName>
</protein>
<dbReference type="EMBL" id="PISD01000027">
    <property type="protein sequence ID" value="PKG28616.1"/>
    <property type="molecule type" value="Genomic_DNA"/>
</dbReference>
<name>A0A2N0ZGJ5_9BACI</name>
<comment type="caution">
    <text evidence="1">The sequence shown here is derived from an EMBL/GenBank/DDBJ whole genome shotgun (WGS) entry which is preliminary data.</text>
</comment>
<dbReference type="InterPro" id="IPR019658">
    <property type="entry name" value="DUF2515"/>
</dbReference>
<reference evidence="1 2" key="1">
    <citation type="journal article" date="2010" name="Int. J. Syst. Evol. Microbiol.">
        <title>Bacillus horneckiae sp. nov., isolated from a spacecraft-assembly clean room.</title>
        <authorList>
            <person name="Vaishampayan P."/>
            <person name="Probst A."/>
            <person name="Krishnamurthi S."/>
            <person name="Ghosh S."/>
            <person name="Osman S."/>
            <person name="McDowall A."/>
            <person name="Ruckmani A."/>
            <person name="Mayilraj S."/>
            <person name="Venkateswaran K."/>
        </authorList>
    </citation>
    <scope>NUCLEOTIDE SEQUENCE [LARGE SCALE GENOMIC DNA]</scope>
    <source>
        <strain evidence="2">1PO1SC</strain>
    </source>
</reference>
<dbReference type="Proteomes" id="UP000233343">
    <property type="component" value="Unassembled WGS sequence"/>
</dbReference>
<dbReference type="RefSeq" id="WP_101226320.1">
    <property type="nucleotide sequence ID" value="NZ_PISD01000027.1"/>
</dbReference>
<dbReference type="Pfam" id="PF10720">
    <property type="entry name" value="DUF2515"/>
    <property type="match status" value="1"/>
</dbReference>
<accession>A0A2N0ZGJ5</accession>
<sequence>MAILFLNKWLKHPQLSRQLKLIKSGLKGKGNEPFNGAALTIEEKTIIDNIRKKTAVLNKNNITRTKAYLDFYIQHPTMHWPLLAHMVSRNAGWNMTDLKGDLLSRLLTIDEQEMFFSFMERANWLIFQDAYPQLLLYEESVKRGEPLFYLLPYMDISIFMEVIWSLLWETDHSDLLTIALIINEQNYIENRVVRNAIYQKEVIHTIEFKLQDMFSFNYILFPYTNHSIVHFSGQVVHLFDELKERILLGKKLYRLLFQNESTLRSIVKWAVNHEHTGSRKDYWPHIFNNVQEGYPNQPYHARLSKGKLKSGAKKIYSPSLVYAWENQIQPAAETGDWYRDAKIITDLIYRKENVDDKIKEKYCDSLEKLELAVVAKNIIF</sequence>
<keyword evidence="2" id="KW-1185">Reference proteome</keyword>
<organism evidence="1 2">
    <name type="scientific">Cytobacillus horneckiae</name>
    <dbReference type="NCBI Taxonomy" id="549687"/>
    <lineage>
        <taxon>Bacteria</taxon>
        <taxon>Bacillati</taxon>
        <taxon>Bacillota</taxon>
        <taxon>Bacilli</taxon>
        <taxon>Bacillales</taxon>
        <taxon>Bacillaceae</taxon>
        <taxon>Cytobacillus</taxon>
    </lineage>
</organism>
<evidence type="ECO:0000313" key="2">
    <source>
        <dbReference type="Proteomes" id="UP000233343"/>
    </source>
</evidence>
<proteinExistence type="predicted"/>
<dbReference type="AlphaFoldDB" id="A0A2N0ZGJ5"/>